<accession>A0A1G4JYT2</accession>
<gene>
    <name evidence="1" type="ORF">LADA_0H00408G</name>
</gene>
<evidence type="ECO:0000313" key="1">
    <source>
        <dbReference type="EMBL" id="SCU96342.1"/>
    </source>
</evidence>
<protein>
    <submittedName>
        <fullName evidence="1">LADA_0H00408g1_1</fullName>
    </submittedName>
</protein>
<organism evidence="1 2">
    <name type="scientific">Lachancea dasiensis</name>
    <dbReference type="NCBI Taxonomy" id="1072105"/>
    <lineage>
        <taxon>Eukaryota</taxon>
        <taxon>Fungi</taxon>
        <taxon>Dikarya</taxon>
        <taxon>Ascomycota</taxon>
        <taxon>Saccharomycotina</taxon>
        <taxon>Saccharomycetes</taxon>
        <taxon>Saccharomycetales</taxon>
        <taxon>Saccharomycetaceae</taxon>
        <taxon>Lachancea</taxon>
    </lineage>
</organism>
<dbReference type="AlphaFoldDB" id="A0A1G4JYT2"/>
<reference evidence="1 2" key="1">
    <citation type="submission" date="2016-03" db="EMBL/GenBank/DDBJ databases">
        <authorList>
            <person name="Devillers H."/>
        </authorList>
    </citation>
    <scope>NUCLEOTIDE SEQUENCE [LARGE SCALE GENOMIC DNA]</scope>
    <source>
        <strain evidence="1">CBS 10888</strain>
    </source>
</reference>
<name>A0A1G4JYT2_9SACH</name>
<evidence type="ECO:0000313" key="2">
    <source>
        <dbReference type="Proteomes" id="UP000190274"/>
    </source>
</evidence>
<keyword evidence="2" id="KW-1185">Reference proteome</keyword>
<dbReference type="EMBL" id="LT598461">
    <property type="protein sequence ID" value="SCU96342.1"/>
    <property type="molecule type" value="Genomic_DNA"/>
</dbReference>
<dbReference type="Proteomes" id="UP000190274">
    <property type="component" value="Chromosome H"/>
</dbReference>
<sequence length="186" mass="21263">MHQQVGGNTYPAPGPVISIPTKAVFLRHRQKCWKDGSRADRLGSYDHETSGGHYRAPLSLYRSILQFLRVEKPPARLRVVSGSHKGNNEQRWSVSRDRLGPNMPSHVGAFDIRPKLPRDTKLSVVPCDLCSPFLCFAWWRRRCRWRCWPKKCKDCEVTSAFSRCAGHLNRARSHPPVSLFPSIPFS</sequence>
<proteinExistence type="predicted"/>